<dbReference type="SUPFAM" id="SSF55021">
    <property type="entry name" value="ACT-like"/>
    <property type="match status" value="1"/>
</dbReference>
<gene>
    <name evidence="1" type="ORF">NVS32_00255</name>
</gene>
<proteinExistence type="predicted"/>
<dbReference type="InterPro" id="IPR023860">
    <property type="entry name" value="FeFe-hyd_TM1266"/>
</dbReference>
<protein>
    <submittedName>
        <fullName evidence="1">Iron-only hydrogenase system regulator</fullName>
    </submittedName>
</protein>
<dbReference type="Pfam" id="PF21699">
    <property type="entry name" value="TM1266-like"/>
    <property type="match status" value="1"/>
</dbReference>
<dbReference type="EMBL" id="JANSKA010000001">
    <property type="protein sequence ID" value="MCR9035391.1"/>
    <property type="molecule type" value="Genomic_DNA"/>
</dbReference>
<dbReference type="RefSeq" id="WP_258498206.1">
    <property type="nucleotide sequence ID" value="NZ_JANSKA010000001.1"/>
</dbReference>
<evidence type="ECO:0000313" key="2">
    <source>
        <dbReference type="Proteomes" id="UP001204320"/>
    </source>
</evidence>
<organism evidence="1 2">
    <name type="scientific">Tractidigestivibacter montrealensis</name>
    <dbReference type="NCBI Taxonomy" id="2972466"/>
    <lineage>
        <taxon>Bacteria</taxon>
        <taxon>Bacillati</taxon>
        <taxon>Actinomycetota</taxon>
        <taxon>Coriobacteriia</taxon>
        <taxon>Coriobacteriales</taxon>
        <taxon>Atopobiaceae</taxon>
        <taxon>Tractidigestivibacter</taxon>
    </lineage>
</organism>
<reference evidence="1 2" key="1">
    <citation type="submission" date="2022-08" db="EMBL/GenBank/DDBJ databases">
        <title>Tractidigestivibacter montrealensis type strain KD21.</title>
        <authorList>
            <person name="Diop K."/>
            <person name="Richard C."/>
            <person name="Routy B."/>
        </authorList>
    </citation>
    <scope>NUCLEOTIDE SEQUENCE [LARGE SCALE GENOMIC DNA]</scope>
    <source>
        <strain evidence="1 2">KD21</strain>
    </source>
</reference>
<sequence length="87" mass="9292">MPQEAAMETRVAVLGIIVEDPDSVARLNEVLHENADIIIGRMGIPYPKRHMNVISVAVDAPQDTIAAMAGRIGAIPGISVRAAYSKQ</sequence>
<dbReference type="NCBIfam" id="TIGR03959">
    <property type="entry name" value="hyd_TM1266"/>
    <property type="match status" value="1"/>
</dbReference>
<evidence type="ECO:0000313" key="1">
    <source>
        <dbReference type="EMBL" id="MCR9035391.1"/>
    </source>
</evidence>
<dbReference type="Proteomes" id="UP001204320">
    <property type="component" value="Unassembled WGS sequence"/>
</dbReference>
<comment type="caution">
    <text evidence="1">The sequence shown here is derived from an EMBL/GenBank/DDBJ whole genome shotgun (WGS) entry which is preliminary data.</text>
</comment>
<keyword evidence="2" id="KW-1185">Reference proteome</keyword>
<name>A0ABT1Z5A5_9ACTN</name>
<dbReference type="InterPro" id="IPR045865">
    <property type="entry name" value="ACT-like_dom_sf"/>
</dbReference>
<dbReference type="InterPro" id="IPR027271">
    <property type="entry name" value="Acetolactate_synth/TF_NikR_C"/>
</dbReference>
<dbReference type="Gene3D" id="3.30.70.1150">
    <property type="entry name" value="ACT-like. Chain A, domain 2"/>
    <property type="match status" value="1"/>
</dbReference>
<accession>A0ABT1Z5A5</accession>